<comment type="similarity">
    <text evidence="1">Belongs to the peptidase C14B family.</text>
</comment>
<sequence length="658" mass="73522">MGVDRSSRWAVLIGIDRYSATEMKRNLDGCVADVQETKSFLENCLGVPPSNIDILTAAVGDGLNSQLPPTRTNVLDTLKNLSKKAKPGDFVYIHYSGHGDRRRTKYADRKKNTTLHDEVLCTLENDIRDVELGDILDSLAEKGLFLCVVLDCCHAGSATRHREDSEEKIRCRSSMESTESRDESTNDGATGIRGGQRNMSAIESYSWLNRPRRYNLIAACQSYEDAQEITTGSRTHGALTYHLIESLRSFGATRKPVTYESLHQTLEPKFKSLRLRQQPLHLGDKTRIVFGTALSNRTTPGLLTSVSKNNAETVTLVDGAVCQVGVGDCFKIYHPRHVFLGFVHPKAVPVARVRVTEVKDFESTAEVYYGNLRGVQVGWLAKMSHRAQRCVVNVRHYGGPALGMTMAALEQSSRDPLAPTTLIFDQRRHVPNSDFNVEITQQGDCRVLDRHWQQHKHLPLARLGQPFGAKRLTYLIQHLSSYRRVAEMKNSGRRPNFTFHFGPMANPPPGYLSVWEWTFTNNEPTRVLYVAVLNLSPAYGVFQLFPGERADTVSVEHGQTVSDGIGIEIPPLLTAASSRKGFRMRDVFKLFITTVPTNFSHYEIHDLTENVLPSGGRNGKSVSLNTIAPWYVVEAEVISSFDGAVYHSFLRFPNQASA</sequence>
<dbReference type="PANTHER" id="PTHR48104">
    <property type="entry name" value="METACASPASE-4"/>
    <property type="match status" value="1"/>
</dbReference>
<evidence type="ECO:0000313" key="4">
    <source>
        <dbReference type="EMBL" id="KAF6795438.1"/>
    </source>
</evidence>
<dbReference type="Proteomes" id="UP000652219">
    <property type="component" value="Unassembled WGS sequence"/>
</dbReference>
<keyword evidence="5" id="KW-1185">Reference proteome</keyword>
<dbReference type="GO" id="GO:0005737">
    <property type="term" value="C:cytoplasm"/>
    <property type="evidence" value="ECO:0007669"/>
    <property type="project" value="TreeGrafter"/>
</dbReference>
<evidence type="ECO:0000259" key="3">
    <source>
        <dbReference type="Pfam" id="PF00656"/>
    </source>
</evidence>
<dbReference type="Pfam" id="PF00656">
    <property type="entry name" value="Peptidase_C14"/>
    <property type="match status" value="1"/>
</dbReference>
<organism evidence="4 5">
    <name type="scientific">Colletotrichum sojae</name>
    <dbReference type="NCBI Taxonomy" id="2175907"/>
    <lineage>
        <taxon>Eukaryota</taxon>
        <taxon>Fungi</taxon>
        <taxon>Dikarya</taxon>
        <taxon>Ascomycota</taxon>
        <taxon>Pezizomycotina</taxon>
        <taxon>Sordariomycetes</taxon>
        <taxon>Hypocreomycetidae</taxon>
        <taxon>Glomerellales</taxon>
        <taxon>Glomerellaceae</taxon>
        <taxon>Colletotrichum</taxon>
        <taxon>Colletotrichum orchidearum species complex</taxon>
    </lineage>
</organism>
<dbReference type="InterPro" id="IPR011600">
    <property type="entry name" value="Pept_C14_caspase"/>
</dbReference>
<evidence type="ECO:0000313" key="5">
    <source>
        <dbReference type="Proteomes" id="UP000652219"/>
    </source>
</evidence>
<proteinExistence type="inferred from homology"/>
<name>A0A8H6ISF7_9PEZI</name>
<reference evidence="4 5" key="1">
    <citation type="journal article" date="2020" name="Phytopathology">
        <title>Genome Sequence Resources of Colletotrichum truncatum, C. plurivorum, C. musicola, and C. sojae: Four Species Pathogenic to Soybean (Glycine max).</title>
        <authorList>
            <person name="Rogerio F."/>
            <person name="Boufleur T.R."/>
            <person name="Ciampi-Guillardi M."/>
            <person name="Sukno S.A."/>
            <person name="Thon M.R."/>
            <person name="Massola Junior N.S."/>
            <person name="Baroncelli R."/>
        </authorList>
    </citation>
    <scope>NUCLEOTIDE SEQUENCE [LARGE SCALE GENOMIC DNA]</scope>
    <source>
        <strain evidence="4 5">LFN0009</strain>
    </source>
</reference>
<dbReference type="AlphaFoldDB" id="A0A8H6ISF7"/>
<dbReference type="Gene3D" id="3.40.50.1460">
    <property type="match status" value="1"/>
</dbReference>
<evidence type="ECO:0000256" key="1">
    <source>
        <dbReference type="ARBA" id="ARBA00009005"/>
    </source>
</evidence>
<dbReference type="InterPro" id="IPR050452">
    <property type="entry name" value="Metacaspase"/>
</dbReference>
<evidence type="ECO:0000256" key="2">
    <source>
        <dbReference type="SAM" id="MobiDB-lite"/>
    </source>
</evidence>
<dbReference type="GO" id="GO:0004197">
    <property type="term" value="F:cysteine-type endopeptidase activity"/>
    <property type="evidence" value="ECO:0007669"/>
    <property type="project" value="InterPro"/>
</dbReference>
<dbReference type="PANTHER" id="PTHR48104:SF30">
    <property type="entry name" value="METACASPASE-1"/>
    <property type="match status" value="1"/>
</dbReference>
<comment type="caution">
    <text evidence="4">The sequence shown here is derived from an EMBL/GenBank/DDBJ whole genome shotgun (WGS) entry which is preliminary data.</text>
</comment>
<dbReference type="EMBL" id="WIGN01000387">
    <property type="protein sequence ID" value="KAF6795438.1"/>
    <property type="molecule type" value="Genomic_DNA"/>
</dbReference>
<feature type="region of interest" description="Disordered" evidence="2">
    <location>
        <begin position="163"/>
        <end position="195"/>
    </location>
</feature>
<dbReference type="GO" id="GO:0006508">
    <property type="term" value="P:proteolysis"/>
    <property type="evidence" value="ECO:0007669"/>
    <property type="project" value="InterPro"/>
</dbReference>
<protein>
    <recommendedName>
        <fullName evidence="3">Peptidase C14 caspase domain-containing protein</fullName>
    </recommendedName>
</protein>
<gene>
    <name evidence="4" type="ORF">CSOJ01_13409</name>
</gene>
<feature type="domain" description="Peptidase C14 caspase" evidence="3">
    <location>
        <begin position="8"/>
        <end position="279"/>
    </location>
</feature>
<accession>A0A8H6ISF7</accession>